<evidence type="ECO:0000313" key="8">
    <source>
        <dbReference type="Proteomes" id="UP000003280"/>
    </source>
</evidence>
<dbReference type="EMBL" id="AEEH01000019">
    <property type="protein sequence ID" value="EFM25875.1"/>
    <property type="molecule type" value="Genomic_DNA"/>
</dbReference>
<dbReference type="eggNOG" id="COG2390">
    <property type="taxonomic scope" value="Bacteria"/>
</dbReference>
<evidence type="ECO:0000259" key="5">
    <source>
        <dbReference type="Pfam" id="PF04198"/>
    </source>
</evidence>
<evidence type="ECO:0000313" key="7">
    <source>
        <dbReference type="EMBL" id="EFM25875.1"/>
    </source>
</evidence>
<dbReference type="STRING" id="862517.HMPREF9225_0419"/>
<dbReference type="InterPro" id="IPR048715">
    <property type="entry name" value="CggR_N"/>
</dbReference>
<feature type="domain" description="Sugar-binding" evidence="5">
    <location>
        <begin position="115"/>
        <end position="330"/>
    </location>
</feature>
<dbReference type="SUPFAM" id="SSF46785">
    <property type="entry name" value="Winged helix' DNA-binding domain"/>
    <property type="match status" value="1"/>
</dbReference>
<dbReference type="Pfam" id="PF21715">
    <property type="entry name" value="CggR_N"/>
    <property type="match status" value="1"/>
</dbReference>
<evidence type="ECO:0000256" key="3">
    <source>
        <dbReference type="ARBA" id="ARBA00023125"/>
    </source>
</evidence>
<dbReference type="PANTHER" id="PTHR34294">
    <property type="entry name" value="TRANSCRIPTIONAL REGULATOR-RELATED"/>
    <property type="match status" value="1"/>
</dbReference>
<dbReference type="OrthoDB" id="9793820at2"/>
<keyword evidence="2" id="KW-0805">Transcription regulation</keyword>
<dbReference type="Gene3D" id="1.10.10.10">
    <property type="entry name" value="Winged helix-like DNA-binding domain superfamily/Winged helix DNA-binding domain"/>
    <property type="match status" value="1"/>
</dbReference>
<evidence type="ECO:0000256" key="4">
    <source>
        <dbReference type="ARBA" id="ARBA00023163"/>
    </source>
</evidence>
<keyword evidence="3" id="KW-0238">DNA-binding</keyword>
<dbReference type="InterPro" id="IPR036388">
    <property type="entry name" value="WH-like_DNA-bd_sf"/>
</dbReference>
<organism evidence="7 8">
    <name type="scientific">Peptoniphilus duerdenii ATCC BAA-1640</name>
    <dbReference type="NCBI Taxonomy" id="862517"/>
    <lineage>
        <taxon>Bacteria</taxon>
        <taxon>Bacillati</taxon>
        <taxon>Bacillota</taxon>
        <taxon>Tissierellia</taxon>
        <taxon>Tissierellales</taxon>
        <taxon>Peptoniphilaceae</taxon>
        <taxon>Peptoniphilus</taxon>
    </lineage>
</organism>
<dbReference type="InterPro" id="IPR007324">
    <property type="entry name" value="Sugar-bd_dom_put"/>
</dbReference>
<keyword evidence="4" id="KW-0804">Transcription</keyword>
<gene>
    <name evidence="7" type="primary">cggR</name>
    <name evidence="7" type="ORF">HMPREF9225_0419</name>
</gene>
<dbReference type="InterPro" id="IPR037171">
    <property type="entry name" value="NagB/RpiA_transferase-like"/>
</dbReference>
<dbReference type="Gene3D" id="3.40.50.1360">
    <property type="match status" value="1"/>
</dbReference>
<evidence type="ECO:0000256" key="2">
    <source>
        <dbReference type="ARBA" id="ARBA00023015"/>
    </source>
</evidence>
<evidence type="ECO:0000259" key="6">
    <source>
        <dbReference type="Pfam" id="PF21715"/>
    </source>
</evidence>
<name>E0NJT0_9FIRM</name>
<comment type="similarity">
    <text evidence="1">Belongs to the SorC transcriptional regulatory family.</text>
</comment>
<dbReference type="Pfam" id="PF04198">
    <property type="entry name" value="Sugar-bind"/>
    <property type="match status" value="1"/>
</dbReference>
<reference evidence="7 8" key="1">
    <citation type="submission" date="2010-07" db="EMBL/GenBank/DDBJ databases">
        <authorList>
            <person name="Muzny D."/>
            <person name="Qin X."/>
            <person name="Deng J."/>
            <person name="Jiang H."/>
            <person name="Liu Y."/>
            <person name="Qu J."/>
            <person name="Song X.-Z."/>
            <person name="Zhang L."/>
            <person name="Thornton R."/>
            <person name="Coyle M."/>
            <person name="Francisco L."/>
            <person name="Jackson L."/>
            <person name="Javaid M."/>
            <person name="Korchina V."/>
            <person name="Kovar C."/>
            <person name="Mata R."/>
            <person name="Mathew T."/>
            <person name="Ngo R."/>
            <person name="Nguyen L."/>
            <person name="Nguyen N."/>
            <person name="Okwuonu G."/>
            <person name="Ongeri F."/>
            <person name="Pham C."/>
            <person name="Simmons D."/>
            <person name="Wilczek-Boney K."/>
            <person name="Hale W."/>
            <person name="Jakkamsetti A."/>
            <person name="Pham P."/>
            <person name="Ruth R."/>
            <person name="San Lucas F."/>
            <person name="Warren J."/>
            <person name="Zhang J."/>
            <person name="Zhao Z."/>
            <person name="Zhou C."/>
            <person name="Zhu D."/>
            <person name="Lee S."/>
            <person name="Bess C."/>
            <person name="Blankenburg K."/>
            <person name="Forbes L."/>
            <person name="Fu Q."/>
            <person name="Gubbala S."/>
            <person name="Hirani K."/>
            <person name="Jayaseelan J.C."/>
            <person name="Lara F."/>
            <person name="Munidasa M."/>
            <person name="Palculict T."/>
            <person name="Patil S."/>
            <person name="Pu L.-L."/>
            <person name="Saada N."/>
            <person name="Tang L."/>
            <person name="Weissenberger G."/>
            <person name="Zhu Y."/>
            <person name="Hemphill L."/>
            <person name="Shang Y."/>
            <person name="Youmans B."/>
            <person name="Ayvaz T."/>
            <person name="Ross M."/>
            <person name="Santibanez J."/>
            <person name="Aqrawi P."/>
            <person name="Gross S."/>
            <person name="Joshi V."/>
            <person name="Fowler G."/>
            <person name="Nazareth L."/>
            <person name="Reid J."/>
            <person name="Worley K."/>
            <person name="Petrosino J."/>
            <person name="Highlander S."/>
            <person name="Gibbs R."/>
        </authorList>
    </citation>
    <scope>NUCLEOTIDE SEQUENCE [LARGE SCALE GENOMIC DNA]</scope>
    <source>
        <strain evidence="7 8">ATCC BAA-1640</strain>
    </source>
</reference>
<proteinExistence type="inferred from homology"/>
<comment type="caution">
    <text evidence="7">The sequence shown here is derived from an EMBL/GenBank/DDBJ whole genome shotgun (WGS) entry which is preliminary data.</text>
</comment>
<dbReference type="GO" id="GO:0030246">
    <property type="term" value="F:carbohydrate binding"/>
    <property type="evidence" value="ECO:0007669"/>
    <property type="project" value="InterPro"/>
</dbReference>
<evidence type="ECO:0000256" key="1">
    <source>
        <dbReference type="ARBA" id="ARBA00010466"/>
    </source>
</evidence>
<dbReference type="HOGENOM" id="CLU_054506_2_0_9"/>
<dbReference type="InterPro" id="IPR051054">
    <property type="entry name" value="SorC_transcr_regulators"/>
</dbReference>
<protein>
    <submittedName>
        <fullName evidence="7">Putative sugar-binding domain protein</fullName>
    </submittedName>
</protein>
<dbReference type="InterPro" id="IPR036390">
    <property type="entry name" value="WH_DNA-bd_sf"/>
</dbReference>
<dbReference type="Proteomes" id="UP000003280">
    <property type="component" value="Unassembled WGS sequence"/>
</dbReference>
<dbReference type="PANTHER" id="PTHR34294:SF5">
    <property type="entry name" value="CENTRAL GLYCOLYTIC GENES REGULATOR"/>
    <property type="match status" value="1"/>
</dbReference>
<feature type="domain" description="CggR N-terminal DNA binding" evidence="6">
    <location>
        <begin position="17"/>
        <end position="84"/>
    </location>
</feature>
<dbReference type="SUPFAM" id="SSF100950">
    <property type="entry name" value="NagB/RpiA/CoA transferase-like"/>
    <property type="match status" value="1"/>
</dbReference>
<dbReference type="RefSeq" id="WP_008901255.1">
    <property type="nucleotide sequence ID" value="NZ_GL397071.1"/>
</dbReference>
<dbReference type="GO" id="GO:0003677">
    <property type="term" value="F:DNA binding"/>
    <property type="evidence" value="ECO:0007669"/>
    <property type="project" value="UniProtKB-KW"/>
</dbReference>
<sequence length="333" mass="36975">MELHYFLDFVYEAKDIFLKKYSLLSYISEKSTVGRRNITKDLNLSERFVRDTVNFLRDKGLCEVTSRGISISKLGIKYVEDFEDLYLSLTSKSSDEDLVDSVKKVAGISDIYISNSSGKDELAKFASKIIRDYIEDDFHIGVTGGETVSKVIDSIETDKKNLKIVPARGSIGIKSEFQANTVAIKFAQKTGSESYIVPVPDFANRDLLSSIKDSAEYKELLDKFKSIDLLIFGIGRADVMAKRRGLDDIVTKKILRDGAVGEAFGNYFSATGGIVYKKKSLGLSLSDYKNIGSVIAVASGAEKAEATMAICSLRKDLTLIIDRELAKEIIRRN</sequence>
<accession>E0NJT0</accession>
<dbReference type="AlphaFoldDB" id="E0NJT0"/>
<keyword evidence="8" id="KW-1185">Reference proteome</keyword>